<dbReference type="GO" id="GO:0007155">
    <property type="term" value="P:cell adhesion"/>
    <property type="evidence" value="ECO:0007669"/>
    <property type="project" value="UniProtKB-KW"/>
</dbReference>
<dbReference type="PROSITE" id="PS01186">
    <property type="entry name" value="EGF_2"/>
    <property type="match status" value="2"/>
</dbReference>
<gene>
    <name evidence="14" type="primary">LOC109483878</name>
</gene>
<dbReference type="InterPro" id="IPR000998">
    <property type="entry name" value="MAM_dom"/>
</dbReference>
<dbReference type="Pfam" id="PF07645">
    <property type="entry name" value="EGF_CA"/>
    <property type="match status" value="2"/>
</dbReference>
<name>A0A6P4ZMX7_BRABE</name>
<dbReference type="RefSeq" id="XP_019642580.1">
    <property type="nucleotide sequence ID" value="XM_019787021.1"/>
</dbReference>
<dbReference type="Pfam" id="PF00024">
    <property type="entry name" value="PAN_1"/>
    <property type="match status" value="1"/>
</dbReference>
<feature type="signal peptide" evidence="8">
    <location>
        <begin position="1"/>
        <end position="18"/>
    </location>
</feature>
<dbReference type="GO" id="GO:0005509">
    <property type="term" value="F:calcium ion binding"/>
    <property type="evidence" value="ECO:0007669"/>
    <property type="project" value="InterPro"/>
</dbReference>
<evidence type="ECO:0000256" key="4">
    <source>
        <dbReference type="ARBA" id="ARBA00022889"/>
    </source>
</evidence>
<dbReference type="CDD" id="cd00054">
    <property type="entry name" value="EGF_CA"/>
    <property type="match status" value="1"/>
</dbReference>
<dbReference type="PRINTS" id="PR00020">
    <property type="entry name" value="MAMDOMAIN"/>
</dbReference>
<dbReference type="FunFam" id="2.10.25.10:FF:000240">
    <property type="entry name" value="Vitamin K-dependent protein S"/>
    <property type="match status" value="1"/>
</dbReference>
<dbReference type="GeneID" id="109483878"/>
<dbReference type="Gene3D" id="2.60.120.200">
    <property type="match status" value="1"/>
</dbReference>
<keyword evidence="13" id="KW-1185">Reference proteome</keyword>
<dbReference type="Pfam" id="PF00629">
    <property type="entry name" value="MAM"/>
    <property type="match status" value="1"/>
</dbReference>
<dbReference type="CDD" id="cd01099">
    <property type="entry name" value="PAN_AP_HGF"/>
    <property type="match status" value="1"/>
</dbReference>
<keyword evidence="5" id="KW-1015">Disulfide bond</keyword>
<dbReference type="CDD" id="cd06263">
    <property type="entry name" value="MAM"/>
    <property type="match status" value="1"/>
</dbReference>
<evidence type="ECO:0000259" key="11">
    <source>
        <dbReference type="PROSITE" id="PS50853"/>
    </source>
</evidence>
<organism evidence="13 14">
    <name type="scientific">Branchiostoma belcheri</name>
    <name type="common">Amphioxus</name>
    <dbReference type="NCBI Taxonomy" id="7741"/>
    <lineage>
        <taxon>Eukaryota</taxon>
        <taxon>Metazoa</taxon>
        <taxon>Chordata</taxon>
        <taxon>Cephalochordata</taxon>
        <taxon>Leptocardii</taxon>
        <taxon>Amphioxiformes</taxon>
        <taxon>Branchiostomatidae</taxon>
        <taxon>Branchiostoma</taxon>
    </lineage>
</organism>
<dbReference type="InterPro" id="IPR049883">
    <property type="entry name" value="NOTCH1_EGF-like"/>
</dbReference>
<feature type="compositionally biased region" description="Basic and acidic residues" evidence="7">
    <location>
        <begin position="493"/>
        <end position="502"/>
    </location>
</feature>
<protein>
    <submittedName>
        <fullName evidence="14">MAM and LDL-receptor class A domain-containing protein 1-like</fullName>
    </submittedName>
</protein>
<evidence type="ECO:0000256" key="5">
    <source>
        <dbReference type="ARBA" id="ARBA00023157"/>
    </source>
</evidence>
<dbReference type="AlphaFoldDB" id="A0A6P4ZMX7"/>
<dbReference type="PROSITE" id="PS50026">
    <property type="entry name" value="EGF_3"/>
    <property type="match status" value="1"/>
</dbReference>
<evidence type="ECO:0000313" key="13">
    <source>
        <dbReference type="Proteomes" id="UP000515135"/>
    </source>
</evidence>
<comment type="similarity">
    <text evidence="1">Belongs to the nephronectin family.</text>
</comment>
<dbReference type="SMART" id="SM00179">
    <property type="entry name" value="EGF_CA"/>
    <property type="match status" value="2"/>
</dbReference>
<dbReference type="SMART" id="SM00181">
    <property type="entry name" value="EGF"/>
    <property type="match status" value="2"/>
</dbReference>
<keyword evidence="4" id="KW-0130">Cell adhesion</keyword>
<dbReference type="PROSITE" id="PS01187">
    <property type="entry name" value="EGF_CA"/>
    <property type="match status" value="1"/>
</dbReference>
<dbReference type="InterPro" id="IPR003609">
    <property type="entry name" value="Pan_app"/>
</dbReference>
<evidence type="ECO:0000256" key="7">
    <source>
        <dbReference type="SAM" id="MobiDB-lite"/>
    </source>
</evidence>
<dbReference type="InterPro" id="IPR051560">
    <property type="entry name" value="MAM_domain-containing"/>
</dbReference>
<feature type="compositionally biased region" description="Polar residues" evidence="7">
    <location>
        <begin position="477"/>
        <end position="487"/>
    </location>
</feature>
<dbReference type="SUPFAM" id="SSF57184">
    <property type="entry name" value="Growth factor receptor domain"/>
    <property type="match status" value="1"/>
</dbReference>
<dbReference type="SMART" id="SM00060">
    <property type="entry name" value="FN3"/>
    <property type="match status" value="1"/>
</dbReference>
<dbReference type="SMART" id="SM00137">
    <property type="entry name" value="MAM"/>
    <property type="match status" value="1"/>
</dbReference>
<dbReference type="Gene3D" id="2.10.25.10">
    <property type="entry name" value="Laminin"/>
    <property type="match status" value="2"/>
</dbReference>
<feature type="domain" description="Fibronectin type-III" evidence="11">
    <location>
        <begin position="357"/>
        <end position="466"/>
    </location>
</feature>
<dbReference type="InterPro" id="IPR003961">
    <property type="entry name" value="FN3_dom"/>
</dbReference>
<dbReference type="InterPro" id="IPR001881">
    <property type="entry name" value="EGF-like_Ca-bd_dom"/>
</dbReference>
<dbReference type="GO" id="GO:0016020">
    <property type="term" value="C:membrane"/>
    <property type="evidence" value="ECO:0007669"/>
    <property type="project" value="InterPro"/>
</dbReference>
<dbReference type="FunFam" id="2.60.120.200:FF:000182">
    <property type="entry name" value="MAM and LDL-receptor class A domain-containing protein 1"/>
    <property type="match status" value="1"/>
</dbReference>
<sequence length="502" mass="55336">MAVPFWLLLCLFGGFAEANTSLDWFDFYDAKAKLGFNDEGIGGIDEEECARRCLVGTSTVPFGSCLSFHYDHQLLRCTLSTANRDTPGATLADSDPPSRFDYYERKAPYSPCDFETDLCQYTQNTTDNFDWTRDSRGTRSSRTGPTVDHTTGTSTGHYMYIETSLPREQGDTARLLSPSYRRYPDGQCLLFWTHMYGVHIGTLKVSVKTGGTTSDIWTRSGNQGDQWFSVAVNIPANNSYQVIFEGVRGSGIHGDIAIDDVSILQRTCLDVVDCVPRQGKGLCSHTCTNSDNGFSCSCNVGYSLQQDGLSCNDNNECSSNEGRGPCDHTCTNTVGSYTCSCYNGFTLNSDRHVCDHPSSPLNISRQEDHNYCDVSWLSPAVPRGRGNITGYNVYLQRDYLDSNGQTQRGEYSVKSTESTSIRLLKSTKTEILDLLPNSVYTIKVTGLTYTGEGYFSQAVNCTVPPGKPPAPEKPVLQDQTELNSTTLPIEVKPTSERHGPIG</sequence>
<dbReference type="PROSITE" id="PS00010">
    <property type="entry name" value="ASX_HYDROXYL"/>
    <property type="match status" value="1"/>
</dbReference>
<keyword evidence="8" id="KW-0732">Signal</keyword>
<feature type="region of interest" description="Disordered" evidence="7">
    <location>
        <begin position="465"/>
        <end position="502"/>
    </location>
</feature>
<dbReference type="CDD" id="cd00063">
    <property type="entry name" value="FN3"/>
    <property type="match status" value="1"/>
</dbReference>
<dbReference type="InterPro" id="IPR000152">
    <property type="entry name" value="EGF-type_Asp/Asn_hydroxyl_site"/>
</dbReference>
<accession>A0A6P4ZMX7</accession>
<keyword evidence="2 6" id="KW-0245">EGF-like domain</keyword>
<dbReference type="PANTHER" id="PTHR23282">
    <property type="entry name" value="APICAL ENDOSOMAL GLYCOPROTEIN PRECURSOR"/>
    <property type="match status" value="1"/>
</dbReference>
<dbReference type="SUPFAM" id="SSF49265">
    <property type="entry name" value="Fibronectin type III"/>
    <property type="match status" value="1"/>
</dbReference>
<dbReference type="PROSITE" id="PS50060">
    <property type="entry name" value="MAM_2"/>
    <property type="match status" value="1"/>
</dbReference>
<evidence type="ECO:0000256" key="2">
    <source>
        <dbReference type="ARBA" id="ARBA00022536"/>
    </source>
</evidence>
<dbReference type="PROSITE" id="PS50853">
    <property type="entry name" value="FN3"/>
    <property type="match status" value="1"/>
</dbReference>
<keyword evidence="3" id="KW-0677">Repeat</keyword>
<dbReference type="PANTHER" id="PTHR23282:SF147">
    <property type="entry name" value="MAM DOMAIN-CONTAINING PROTEIN"/>
    <property type="match status" value="1"/>
</dbReference>
<comment type="caution">
    <text evidence="6">Lacks conserved residue(s) required for the propagation of feature annotation.</text>
</comment>
<evidence type="ECO:0000259" key="10">
    <source>
        <dbReference type="PROSITE" id="PS50060"/>
    </source>
</evidence>
<dbReference type="InterPro" id="IPR009030">
    <property type="entry name" value="Growth_fac_rcpt_cys_sf"/>
</dbReference>
<evidence type="ECO:0000313" key="14">
    <source>
        <dbReference type="RefSeq" id="XP_019642580.1"/>
    </source>
</evidence>
<dbReference type="InterPro" id="IPR018097">
    <property type="entry name" value="EGF_Ca-bd_CS"/>
</dbReference>
<dbReference type="KEGG" id="bbel:109483878"/>
<feature type="domain" description="MAM" evidence="10">
    <location>
        <begin position="110"/>
        <end position="270"/>
    </location>
</feature>
<dbReference type="PROSITE" id="PS50948">
    <property type="entry name" value="PAN"/>
    <property type="match status" value="1"/>
</dbReference>
<feature type="domain" description="EGF-like" evidence="9">
    <location>
        <begin position="313"/>
        <end position="355"/>
    </location>
</feature>
<evidence type="ECO:0000256" key="1">
    <source>
        <dbReference type="ARBA" id="ARBA00009738"/>
    </source>
</evidence>
<dbReference type="SUPFAM" id="SSF49899">
    <property type="entry name" value="Concanavalin A-like lectins/glucanases"/>
    <property type="match status" value="1"/>
</dbReference>
<evidence type="ECO:0000256" key="8">
    <source>
        <dbReference type="SAM" id="SignalP"/>
    </source>
</evidence>
<dbReference type="Pfam" id="PF00041">
    <property type="entry name" value="fn3"/>
    <property type="match status" value="1"/>
</dbReference>
<dbReference type="InterPro" id="IPR000742">
    <property type="entry name" value="EGF"/>
</dbReference>
<dbReference type="InterPro" id="IPR013320">
    <property type="entry name" value="ConA-like_dom_sf"/>
</dbReference>
<dbReference type="InterPro" id="IPR013783">
    <property type="entry name" value="Ig-like_fold"/>
</dbReference>
<evidence type="ECO:0000259" key="12">
    <source>
        <dbReference type="PROSITE" id="PS50948"/>
    </source>
</evidence>
<feature type="domain" description="Apple" evidence="12">
    <location>
        <begin position="10"/>
        <end position="107"/>
    </location>
</feature>
<reference evidence="14" key="1">
    <citation type="submission" date="2025-08" db="UniProtKB">
        <authorList>
            <consortium name="RefSeq"/>
        </authorList>
    </citation>
    <scope>IDENTIFICATION</scope>
    <source>
        <tissue evidence="14">Gonad</tissue>
    </source>
</reference>
<feature type="chain" id="PRO_5028446371" evidence="8">
    <location>
        <begin position="19"/>
        <end position="502"/>
    </location>
</feature>
<dbReference type="Gene3D" id="3.50.4.10">
    <property type="entry name" value="Hepatocyte Growth Factor"/>
    <property type="match status" value="1"/>
</dbReference>
<dbReference type="SUPFAM" id="SSF57414">
    <property type="entry name" value="Hairpin loop containing domain-like"/>
    <property type="match status" value="1"/>
</dbReference>
<evidence type="ECO:0000259" key="9">
    <source>
        <dbReference type="PROSITE" id="PS50026"/>
    </source>
</evidence>
<dbReference type="Gene3D" id="2.60.40.10">
    <property type="entry name" value="Immunoglobulins"/>
    <property type="match status" value="1"/>
</dbReference>
<evidence type="ECO:0000256" key="3">
    <source>
        <dbReference type="ARBA" id="ARBA00022737"/>
    </source>
</evidence>
<feature type="region of interest" description="Disordered" evidence="7">
    <location>
        <begin position="130"/>
        <end position="153"/>
    </location>
</feature>
<dbReference type="Proteomes" id="UP000515135">
    <property type="component" value="Unplaced"/>
</dbReference>
<evidence type="ECO:0000256" key="6">
    <source>
        <dbReference type="PROSITE-ProRule" id="PRU00076"/>
    </source>
</evidence>
<dbReference type="OrthoDB" id="10063783at2759"/>
<proteinExistence type="inferred from homology"/>
<dbReference type="InterPro" id="IPR036116">
    <property type="entry name" value="FN3_sf"/>
</dbReference>